<dbReference type="Proteomes" id="UP000011867">
    <property type="component" value="Chromosome"/>
</dbReference>
<organism evidence="1 2">
    <name type="scientific">Natronomonas moolapensis (strain DSM 18674 / CECT 7526 / JCM 14361 / 8.8.11)</name>
    <dbReference type="NCBI Taxonomy" id="268739"/>
    <lineage>
        <taxon>Archaea</taxon>
        <taxon>Methanobacteriati</taxon>
        <taxon>Methanobacteriota</taxon>
        <taxon>Stenosarchaea group</taxon>
        <taxon>Halobacteria</taxon>
        <taxon>Halobacteriales</taxon>
        <taxon>Natronomonadaceae</taxon>
        <taxon>Natronomonas</taxon>
    </lineage>
</organism>
<keyword evidence="2" id="KW-1185">Reference proteome</keyword>
<name>M1XR40_NATM8</name>
<proteinExistence type="predicted"/>
<dbReference type="OrthoDB" id="202386at2157"/>
<gene>
    <name evidence="1" type="ordered locus">Nmlp_2505</name>
</gene>
<dbReference type="eggNOG" id="arCOG14112">
    <property type="taxonomic scope" value="Archaea"/>
</dbReference>
<dbReference type="STRING" id="268739.Nmlp_2505"/>
<protein>
    <submittedName>
        <fullName evidence="1">Uncharacterized protein</fullName>
    </submittedName>
</protein>
<evidence type="ECO:0000313" key="1">
    <source>
        <dbReference type="EMBL" id="CCQ36670.1"/>
    </source>
</evidence>
<dbReference type="KEGG" id="nmo:Nmlp_2505"/>
<dbReference type="RefSeq" id="WP_015409464.1">
    <property type="nucleotide sequence ID" value="NC_020388.1"/>
</dbReference>
<dbReference type="AlphaFoldDB" id="M1XR40"/>
<reference evidence="1 2" key="1">
    <citation type="journal article" date="2013" name="Genome Announc.">
        <title>Genome of the haloarchaeon Natronomonas moolapensis, a neutrophilic member of a previously haloalkaliphilic genus.</title>
        <authorList>
            <person name="Dyall-Smith M.L."/>
            <person name="Pfeiffer F."/>
            <person name="Oberwinkler T."/>
            <person name="Klee K."/>
            <person name="Rampp M."/>
            <person name="Palm P."/>
            <person name="Gross K."/>
            <person name="Schuster S.C."/>
            <person name="Oesterhelt D."/>
        </authorList>
    </citation>
    <scope>NUCLEOTIDE SEQUENCE [LARGE SCALE GENOMIC DNA]</scope>
    <source>
        <strain evidence="2">DSM 18674 / JCM 14361 / 8.8.11</strain>
    </source>
</reference>
<evidence type="ECO:0000313" key="2">
    <source>
        <dbReference type="Proteomes" id="UP000011867"/>
    </source>
</evidence>
<accession>M1XR40</accession>
<dbReference type="EMBL" id="HF582854">
    <property type="protein sequence ID" value="CCQ36670.1"/>
    <property type="molecule type" value="Genomic_DNA"/>
</dbReference>
<sequence>MPTFDVDPDRITVFHIDGEYLFSHYFTRKDLFEQLNDYYNEDAYRFEIPAEEFDSVREQLADEYIELIVADDLESYCVVKDKYTEHADILRDSVLNWERDGQLFFLLKDELSVKEAIEQGATPIEETDLVVGL</sequence>
<dbReference type="HOGENOM" id="CLU_1901989_0_0_2"/>
<dbReference type="GeneID" id="14652974"/>